<dbReference type="SUPFAM" id="SSF57625">
    <property type="entry name" value="Invertebrate chitin-binding proteins"/>
    <property type="match status" value="1"/>
</dbReference>
<dbReference type="AlphaFoldDB" id="A0A6P9AD93"/>
<evidence type="ECO:0000259" key="2">
    <source>
        <dbReference type="PROSITE" id="PS50940"/>
    </source>
</evidence>
<keyword evidence="3" id="KW-1185">Reference proteome</keyword>
<name>A0A6P9AD93_THRPL</name>
<dbReference type="RefSeq" id="XP_034255475.1">
    <property type="nucleotide sequence ID" value="XM_034399584.1"/>
</dbReference>
<accession>A0A6P9AD93</accession>
<dbReference type="Gene3D" id="2.170.140.10">
    <property type="entry name" value="Chitin binding domain"/>
    <property type="match status" value="1"/>
</dbReference>
<sequence>MAQPEQSPPTPRRKRTSQHFPATMRIPTAIVPLAVLCALAATVQAKSATHLKDAADDYCASCVDGDAPRYQPVRGADEVRICEDGYYCDCQAGRKLKCATVFWVHGNFDPDRPDSACSITHSCLKWFEDHPLPTPASPTTSPASSSPSPASSSVSPSSSSPSPASSSISPPSTSPSPASSSLSPSSTSSPVSSSLSPSSNSPATASSSAHPSSTFSPASSSLSPSSKSPSPISSSLSPSSSSPSPASSSVSPLSTSPSPISSSLSPSSTSSPVTSSLSPSSTSPASSSLSPSSTSHSPASSSLYPSSTTSTTTTSSPSTPVPSSTCLPTKCPWKLSLMLPDPADCQRYIRCHQGQSWNMACAPGTWFSFSRQACVYLSQSDCVQNE</sequence>
<reference evidence="4" key="1">
    <citation type="submission" date="2025-08" db="UniProtKB">
        <authorList>
            <consortium name="RefSeq"/>
        </authorList>
    </citation>
    <scope>IDENTIFICATION</scope>
    <source>
        <tissue evidence="4">Total insect</tissue>
    </source>
</reference>
<feature type="compositionally biased region" description="Pro residues" evidence="1">
    <location>
        <begin position="1"/>
        <end position="10"/>
    </location>
</feature>
<feature type="domain" description="Chitin-binding type-2" evidence="2">
    <location>
        <begin position="328"/>
        <end position="384"/>
    </location>
</feature>
<dbReference type="Pfam" id="PF01607">
    <property type="entry name" value="CBM_14"/>
    <property type="match status" value="1"/>
</dbReference>
<dbReference type="InParanoid" id="A0A6P9AD93"/>
<dbReference type="InterPro" id="IPR036508">
    <property type="entry name" value="Chitin-bd_dom_sf"/>
</dbReference>
<dbReference type="InterPro" id="IPR002557">
    <property type="entry name" value="Chitin-bd_dom"/>
</dbReference>
<evidence type="ECO:0000313" key="4">
    <source>
        <dbReference type="RefSeq" id="XP_034255475.1"/>
    </source>
</evidence>
<dbReference type="Proteomes" id="UP000515158">
    <property type="component" value="Unplaced"/>
</dbReference>
<feature type="compositionally biased region" description="Low complexity" evidence="1">
    <location>
        <begin position="137"/>
        <end position="325"/>
    </location>
</feature>
<dbReference type="GO" id="GO:0005576">
    <property type="term" value="C:extracellular region"/>
    <property type="evidence" value="ECO:0007669"/>
    <property type="project" value="InterPro"/>
</dbReference>
<dbReference type="SMART" id="SM00494">
    <property type="entry name" value="ChtBD2"/>
    <property type="match status" value="1"/>
</dbReference>
<gene>
    <name evidence="4" type="primary">LOC117653727</name>
</gene>
<feature type="region of interest" description="Disordered" evidence="1">
    <location>
        <begin position="1"/>
        <end position="20"/>
    </location>
</feature>
<dbReference type="GeneID" id="117653727"/>
<evidence type="ECO:0000313" key="3">
    <source>
        <dbReference type="Proteomes" id="UP000515158"/>
    </source>
</evidence>
<dbReference type="OrthoDB" id="6020543at2759"/>
<dbReference type="GO" id="GO:0008061">
    <property type="term" value="F:chitin binding"/>
    <property type="evidence" value="ECO:0007669"/>
    <property type="project" value="InterPro"/>
</dbReference>
<proteinExistence type="predicted"/>
<dbReference type="PROSITE" id="PS50940">
    <property type="entry name" value="CHIT_BIND_II"/>
    <property type="match status" value="1"/>
</dbReference>
<evidence type="ECO:0000256" key="1">
    <source>
        <dbReference type="SAM" id="MobiDB-lite"/>
    </source>
</evidence>
<organism evidence="4">
    <name type="scientific">Thrips palmi</name>
    <name type="common">Melon thrips</name>
    <dbReference type="NCBI Taxonomy" id="161013"/>
    <lineage>
        <taxon>Eukaryota</taxon>
        <taxon>Metazoa</taxon>
        <taxon>Ecdysozoa</taxon>
        <taxon>Arthropoda</taxon>
        <taxon>Hexapoda</taxon>
        <taxon>Insecta</taxon>
        <taxon>Pterygota</taxon>
        <taxon>Neoptera</taxon>
        <taxon>Paraneoptera</taxon>
        <taxon>Thysanoptera</taxon>
        <taxon>Terebrantia</taxon>
        <taxon>Thripoidea</taxon>
        <taxon>Thripidae</taxon>
        <taxon>Thrips</taxon>
    </lineage>
</organism>
<feature type="region of interest" description="Disordered" evidence="1">
    <location>
        <begin position="134"/>
        <end position="326"/>
    </location>
</feature>
<protein>
    <submittedName>
        <fullName evidence="4">A-agglutinin anchorage subunit-like</fullName>
    </submittedName>
</protein>
<dbReference type="KEGG" id="tpal:117653727"/>